<dbReference type="AlphaFoldDB" id="A0A0C2SU74"/>
<dbReference type="InParanoid" id="A0A0C2SU74"/>
<comment type="similarity">
    <text evidence="2 5">Belongs to the ORC2 family.</text>
</comment>
<comment type="subunit">
    <text evidence="5">Component of the origin recognition complex (ORC).</text>
</comment>
<feature type="domain" description="Origin recognition complex subunit 2 RecA-like" evidence="6">
    <location>
        <begin position="63"/>
        <end position="253"/>
    </location>
</feature>
<dbReference type="InterPro" id="IPR056772">
    <property type="entry name" value="RecA-like_ORC2"/>
</dbReference>
<evidence type="ECO:0000256" key="1">
    <source>
        <dbReference type="ARBA" id="ARBA00004123"/>
    </source>
</evidence>
<dbReference type="Proteomes" id="UP000054549">
    <property type="component" value="Unassembled WGS sequence"/>
</dbReference>
<dbReference type="GO" id="GO:0003688">
    <property type="term" value="F:DNA replication origin binding"/>
    <property type="evidence" value="ECO:0007669"/>
    <property type="project" value="UniProtKB-UniRule"/>
</dbReference>
<evidence type="ECO:0000313" key="9">
    <source>
        <dbReference type="Proteomes" id="UP000054549"/>
    </source>
</evidence>
<gene>
    <name evidence="8" type="ORF">M378DRAFT_181584</name>
</gene>
<evidence type="ECO:0000256" key="4">
    <source>
        <dbReference type="ARBA" id="ARBA00023242"/>
    </source>
</evidence>
<dbReference type="Pfam" id="PF24882">
    <property type="entry name" value="WHD_ORC2"/>
    <property type="match status" value="1"/>
</dbReference>
<evidence type="ECO:0000259" key="6">
    <source>
        <dbReference type="Pfam" id="PF04084"/>
    </source>
</evidence>
<proteinExistence type="inferred from homology"/>
<evidence type="ECO:0000256" key="2">
    <source>
        <dbReference type="ARBA" id="ARBA00007421"/>
    </source>
</evidence>
<evidence type="ECO:0000259" key="7">
    <source>
        <dbReference type="Pfam" id="PF24882"/>
    </source>
</evidence>
<reference evidence="8 9" key="1">
    <citation type="submission" date="2014-04" db="EMBL/GenBank/DDBJ databases">
        <title>Evolutionary Origins and Diversification of the Mycorrhizal Mutualists.</title>
        <authorList>
            <consortium name="DOE Joint Genome Institute"/>
            <consortium name="Mycorrhizal Genomics Consortium"/>
            <person name="Kohler A."/>
            <person name="Kuo A."/>
            <person name="Nagy L.G."/>
            <person name="Floudas D."/>
            <person name="Copeland A."/>
            <person name="Barry K.W."/>
            <person name="Cichocki N."/>
            <person name="Veneault-Fourrey C."/>
            <person name="LaButti K."/>
            <person name="Lindquist E.A."/>
            <person name="Lipzen A."/>
            <person name="Lundell T."/>
            <person name="Morin E."/>
            <person name="Murat C."/>
            <person name="Riley R."/>
            <person name="Ohm R."/>
            <person name="Sun H."/>
            <person name="Tunlid A."/>
            <person name="Henrissat B."/>
            <person name="Grigoriev I.V."/>
            <person name="Hibbett D.S."/>
            <person name="Martin F."/>
        </authorList>
    </citation>
    <scope>NUCLEOTIDE SEQUENCE [LARGE SCALE GENOMIC DNA]</scope>
    <source>
        <strain evidence="8 9">Koide BX008</strain>
    </source>
</reference>
<sequence length="421" mass="45654">MISQTSFDAFFTHAASRTQTSSNVFSALVPPLSPEEYLEGIQSANESTSKLPPIRLALLSSDESRAQLFTRCLIELNEGFNLLFYGLGSKRQILDRFAREYCAKAGHVIVANSFRPDFTLKELLISIERIPGLMDPDTTSSTTVDNHAQRVCDAFSKPTQRRHLYIIIHNIDAVPLRSQKAKSCLSLLAMNQRIHIAASIDQINAPLLWTSSECAARKPSANIVDELTSSSTNGSSSSSPNPKRGFAWLWHDLTTLEPYDVELAYADRSSISGAHSGSHRKASEAALLAAQSAGTAMSETAALHILASVTQRAKKLFTLMATRQLESIRESANAAGAGEGANAVGTADLQQHGIGYDVLFNAARDNFIATNDTALRALLGEFKDHQLVISAQTGAGGSGEVLWIPVRKERLANLLQSLQDD</sequence>
<evidence type="ECO:0000313" key="8">
    <source>
        <dbReference type="EMBL" id="KIL57584.1"/>
    </source>
</evidence>
<comment type="function">
    <text evidence="5">Component of the origin recognition complex (ORC) that binds origins of replication. DNA-binding is ATP-dependent. ORC is required to assemble the pre-replication complex necessary to initiate DNA replication.</text>
</comment>
<feature type="domain" description="Origin recognition complex subunit 2 winged-helix" evidence="7">
    <location>
        <begin position="348"/>
        <end position="409"/>
    </location>
</feature>
<dbReference type="GO" id="GO:0005664">
    <property type="term" value="C:nuclear origin of replication recognition complex"/>
    <property type="evidence" value="ECO:0007669"/>
    <property type="project" value="UniProtKB-UniRule"/>
</dbReference>
<dbReference type="OrthoDB" id="346673at2759"/>
<evidence type="ECO:0000256" key="3">
    <source>
        <dbReference type="ARBA" id="ARBA00022705"/>
    </source>
</evidence>
<dbReference type="PANTHER" id="PTHR14052">
    <property type="entry name" value="ORIGIN RECOGNITION COMPLEX SUBUNIT 2"/>
    <property type="match status" value="1"/>
</dbReference>
<accession>A0A0C2SU74</accession>
<keyword evidence="9" id="KW-1185">Reference proteome</keyword>
<dbReference type="InterPro" id="IPR056773">
    <property type="entry name" value="WHD_ORC2"/>
</dbReference>
<organism evidence="8 9">
    <name type="scientific">Amanita muscaria (strain Koide BX008)</name>
    <dbReference type="NCBI Taxonomy" id="946122"/>
    <lineage>
        <taxon>Eukaryota</taxon>
        <taxon>Fungi</taxon>
        <taxon>Dikarya</taxon>
        <taxon>Basidiomycota</taxon>
        <taxon>Agaricomycotina</taxon>
        <taxon>Agaricomycetes</taxon>
        <taxon>Agaricomycetidae</taxon>
        <taxon>Agaricales</taxon>
        <taxon>Pluteineae</taxon>
        <taxon>Amanitaceae</taxon>
        <taxon>Amanita</taxon>
    </lineage>
</organism>
<dbReference type="InterPro" id="IPR007220">
    <property type="entry name" value="ORC2"/>
</dbReference>
<evidence type="ECO:0000256" key="5">
    <source>
        <dbReference type="RuleBase" id="RU368084"/>
    </source>
</evidence>
<name>A0A0C2SU74_AMAMK</name>
<keyword evidence="4 5" id="KW-0539">Nucleus</keyword>
<dbReference type="PANTHER" id="PTHR14052:SF0">
    <property type="entry name" value="ORIGIN RECOGNITION COMPLEX SUBUNIT 2"/>
    <property type="match status" value="1"/>
</dbReference>
<dbReference type="FunCoup" id="A0A0C2SU74">
    <property type="interactions" value="1053"/>
</dbReference>
<dbReference type="EMBL" id="KN818364">
    <property type="protein sequence ID" value="KIL57584.1"/>
    <property type="molecule type" value="Genomic_DNA"/>
</dbReference>
<dbReference type="HOGENOM" id="CLU_018596_0_0_1"/>
<comment type="subcellular location">
    <subcellularLocation>
        <location evidence="1 5">Nucleus</location>
    </subcellularLocation>
</comment>
<keyword evidence="3 5" id="KW-0235">DNA replication</keyword>
<dbReference type="Pfam" id="PF04084">
    <property type="entry name" value="RecA-like_ORC2"/>
    <property type="match status" value="1"/>
</dbReference>
<dbReference type="GO" id="GO:0006260">
    <property type="term" value="P:DNA replication"/>
    <property type="evidence" value="ECO:0007669"/>
    <property type="project" value="UniProtKB-UniRule"/>
</dbReference>
<protein>
    <recommendedName>
        <fullName evidence="5">Origin recognition complex subunit 2</fullName>
    </recommendedName>
</protein>
<dbReference type="STRING" id="946122.A0A0C2SU74"/>